<sequence>VLEALAAELRGRAARMERIREAVAARTPTQRDADRRLFLSQLSDPLERGDFERLGWASALNARAMAAFWEEMVPGLFEGL</sequence>
<dbReference type="EMBL" id="JACVXA010000139">
    <property type="protein sequence ID" value="MBE3640705.1"/>
    <property type="molecule type" value="Genomic_DNA"/>
</dbReference>
<dbReference type="AlphaFoldDB" id="A0A8J6Z0K5"/>
<protein>
    <submittedName>
        <fullName evidence="1">Replication initiation protein</fullName>
    </submittedName>
</protein>
<evidence type="ECO:0000313" key="1">
    <source>
        <dbReference type="EMBL" id="MBE3640705.1"/>
    </source>
</evidence>
<reference evidence="1" key="1">
    <citation type="submission" date="2020-09" db="EMBL/GenBank/DDBJ databases">
        <title>A novel bacterium of genus Mangrovicoccus, isolated from South China Sea.</title>
        <authorList>
            <person name="Huang H."/>
            <person name="Mo K."/>
            <person name="Hu Y."/>
        </authorList>
    </citation>
    <scope>NUCLEOTIDE SEQUENCE</scope>
    <source>
        <strain evidence="1">HB182678</strain>
    </source>
</reference>
<keyword evidence="2" id="KW-1185">Reference proteome</keyword>
<evidence type="ECO:0000313" key="2">
    <source>
        <dbReference type="Proteomes" id="UP000609121"/>
    </source>
</evidence>
<feature type="non-terminal residue" evidence="1">
    <location>
        <position position="1"/>
    </location>
</feature>
<comment type="caution">
    <text evidence="1">The sequence shown here is derived from an EMBL/GenBank/DDBJ whole genome shotgun (WGS) entry which is preliminary data.</text>
</comment>
<gene>
    <name evidence="1" type="ORF">ICN82_21135</name>
</gene>
<accession>A0A8J6Z0K5</accession>
<organism evidence="1 2">
    <name type="scientific">Mangrovicoccus algicola</name>
    <dbReference type="NCBI Taxonomy" id="2771008"/>
    <lineage>
        <taxon>Bacteria</taxon>
        <taxon>Pseudomonadati</taxon>
        <taxon>Pseudomonadota</taxon>
        <taxon>Alphaproteobacteria</taxon>
        <taxon>Rhodobacterales</taxon>
        <taxon>Paracoccaceae</taxon>
        <taxon>Mangrovicoccus</taxon>
    </lineage>
</organism>
<name>A0A8J6Z0K5_9RHOB</name>
<proteinExistence type="predicted"/>
<dbReference type="Proteomes" id="UP000609121">
    <property type="component" value="Unassembled WGS sequence"/>
</dbReference>